<comment type="similarity">
    <text evidence="9">Belongs to the pannexin family.</text>
</comment>
<keyword evidence="2 9" id="KW-0813">Transport</keyword>
<keyword evidence="12" id="KW-1185">Reference proteome</keyword>
<protein>
    <recommendedName>
        <fullName evidence="9">Innexin</fullName>
    </recommendedName>
</protein>
<keyword evidence="8 9" id="KW-0407">Ion channel</keyword>
<evidence type="ECO:0000256" key="2">
    <source>
        <dbReference type="ARBA" id="ARBA00022448"/>
    </source>
</evidence>
<keyword evidence="6 9" id="KW-0406">Ion transport</keyword>
<evidence type="ECO:0000256" key="7">
    <source>
        <dbReference type="ARBA" id="ARBA00023136"/>
    </source>
</evidence>
<accession>A0A813QHB8</accession>
<proteinExistence type="inferred from homology"/>
<evidence type="ECO:0000313" key="12">
    <source>
        <dbReference type="Proteomes" id="UP000663828"/>
    </source>
</evidence>
<evidence type="ECO:0000256" key="8">
    <source>
        <dbReference type="ARBA" id="ARBA00023303"/>
    </source>
</evidence>
<keyword evidence="7 9" id="KW-0472">Membrane</keyword>
<dbReference type="AlphaFoldDB" id="A0A813QHB8"/>
<dbReference type="Proteomes" id="UP000663828">
    <property type="component" value="Unassembled WGS sequence"/>
</dbReference>
<comment type="function">
    <text evidence="9">Structural component of the gap junctions.</text>
</comment>
<keyword evidence="3" id="KW-1003">Cell membrane</keyword>
<keyword evidence="5 9" id="KW-1133">Transmembrane helix</keyword>
<dbReference type="GO" id="GO:0005921">
    <property type="term" value="C:gap junction"/>
    <property type="evidence" value="ECO:0007669"/>
    <property type="project" value="UniProtKB-UniRule"/>
</dbReference>
<feature type="transmembrane region" description="Helical" evidence="9">
    <location>
        <begin position="105"/>
        <end position="122"/>
    </location>
</feature>
<dbReference type="PANTHER" id="PTHR11893:SF36">
    <property type="entry name" value="INNEXIN-5"/>
    <property type="match status" value="1"/>
</dbReference>
<evidence type="ECO:0000256" key="5">
    <source>
        <dbReference type="ARBA" id="ARBA00022989"/>
    </source>
</evidence>
<dbReference type="PANTHER" id="PTHR11893">
    <property type="entry name" value="INNEXIN"/>
    <property type="match status" value="1"/>
</dbReference>
<sequence length="380" mass="45055">MEAFIKELWKWPWALRLRTPNNDDEHVDRLNHRITVGIILCCVLVTTTSSFVFSRMSCWVPAELRRDTYGKYIEDYCWISNTYYIHSNVTPPHSTDDRRASQISYYQWVPIILLLLALGFYAPRLFWRSFNAHCGIDIQNLINKSQIASKDSTKAATRLLDYYCHTFKSQRAQLSINLTAYTRRNKHRGNYLNSLYVLTRLMYLINSILQLILLNLLLGHRGNAWFLDIDIMKSILRYGNPLLDSPYFPRVTLCDVPIREIAEIHRYTVQCALPVNILNEKIFLALSFWFSYVILHNIVSFVILISQQFRRRQIQFIRHLIELSRETKSTEMERYVFNFLTYDGIFLLRLISHNSSELQAMKILQMIVDDYRKFEKHANE</sequence>
<name>A0A813QHB8_ADIRI</name>
<feature type="transmembrane region" description="Helical" evidence="9">
    <location>
        <begin position="282"/>
        <end position="305"/>
    </location>
</feature>
<dbReference type="Pfam" id="PF00876">
    <property type="entry name" value="Innexin"/>
    <property type="match status" value="1"/>
</dbReference>
<dbReference type="PRINTS" id="PR01262">
    <property type="entry name" value="INNEXIN"/>
</dbReference>
<evidence type="ECO:0000313" key="13">
    <source>
        <dbReference type="Proteomes" id="UP000663852"/>
    </source>
</evidence>
<evidence type="ECO:0000256" key="3">
    <source>
        <dbReference type="ARBA" id="ARBA00022475"/>
    </source>
</evidence>
<evidence type="ECO:0000256" key="9">
    <source>
        <dbReference type="RuleBase" id="RU010713"/>
    </source>
</evidence>
<dbReference type="Proteomes" id="UP000663852">
    <property type="component" value="Unassembled WGS sequence"/>
</dbReference>
<comment type="caution">
    <text evidence="10">The sequence shown here is derived from an EMBL/GenBank/DDBJ whole genome shotgun (WGS) entry which is preliminary data.</text>
</comment>
<evidence type="ECO:0000313" key="11">
    <source>
        <dbReference type="EMBL" id="CAF1663504.1"/>
    </source>
</evidence>
<dbReference type="EMBL" id="CAJNOR010011754">
    <property type="protein sequence ID" value="CAF1663504.1"/>
    <property type="molecule type" value="Genomic_DNA"/>
</dbReference>
<dbReference type="EMBL" id="CAJNOJ010000008">
    <property type="protein sequence ID" value="CAF0767613.1"/>
    <property type="molecule type" value="Genomic_DNA"/>
</dbReference>
<dbReference type="PROSITE" id="PS51013">
    <property type="entry name" value="PANNEXIN"/>
    <property type="match status" value="1"/>
</dbReference>
<evidence type="ECO:0000256" key="4">
    <source>
        <dbReference type="ARBA" id="ARBA00022692"/>
    </source>
</evidence>
<comment type="subcellular location">
    <subcellularLocation>
        <location evidence="1 9">Cell membrane</location>
        <topology evidence="1 9">Multi-pass membrane protein</topology>
    </subcellularLocation>
</comment>
<evidence type="ECO:0000313" key="10">
    <source>
        <dbReference type="EMBL" id="CAF0767613.1"/>
    </source>
</evidence>
<evidence type="ECO:0000256" key="1">
    <source>
        <dbReference type="ARBA" id="ARBA00004651"/>
    </source>
</evidence>
<reference evidence="10" key="1">
    <citation type="submission" date="2021-02" db="EMBL/GenBank/DDBJ databases">
        <authorList>
            <person name="Nowell W R."/>
        </authorList>
    </citation>
    <scope>NUCLEOTIDE SEQUENCE</scope>
</reference>
<dbReference type="OrthoDB" id="5867527at2759"/>
<feature type="transmembrane region" description="Helical" evidence="9">
    <location>
        <begin position="195"/>
        <end position="218"/>
    </location>
</feature>
<evidence type="ECO:0000256" key="6">
    <source>
        <dbReference type="ARBA" id="ARBA00023065"/>
    </source>
</evidence>
<dbReference type="InterPro" id="IPR000990">
    <property type="entry name" value="Innexin"/>
</dbReference>
<gene>
    <name evidence="9" type="primary">inx</name>
    <name evidence="10" type="ORF">EDS130_LOCUS3122</name>
    <name evidence="11" type="ORF">XAT740_LOCUS57336</name>
</gene>
<keyword evidence="4 9" id="KW-0812">Transmembrane</keyword>
<dbReference type="GO" id="GO:0034220">
    <property type="term" value="P:monoatomic ion transmembrane transport"/>
    <property type="evidence" value="ECO:0007669"/>
    <property type="project" value="UniProtKB-KW"/>
</dbReference>
<organism evidence="10 13">
    <name type="scientific">Adineta ricciae</name>
    <name type="common">Rotifer</name>
    <dbReference type="NCBI Taxonomy" id="249248"/>
    <lineage>
        <taxon>Eukaryota</taxon>
        <taxon>Metazoa</taxon>
        <taxon>Spiralia</taxon>
        <taxon>Gnathifera</taxon>
        <taxon>Rotifera</taxon>
        <taxon>Eurotatoria</taxon>
        <taxon>Bdelloidea</taxon>
        <taxon>Adinetida</taxon>
        <taxon>Adinetidae</taxon>
        <taxon>Adineta</taxon>
    </lineage>
</organism>
<feature type="transmembrane region" description="Helical" evidence="9">
    <location>
        <begin position="34"/>
        <end position="53"/>
    </location>
</feature>
<dbReference type="GO" id="GO:0005886">
    <property type="term" value="C:plasma membrane"/>
    <property type="evidence" value="ECO:0007669"/>
    <property type="project" value="UniProtKB-SubCell"/>
</dbReference>